<accession>A0ABR0ZKW7</accession>
<dbReference type="PROSITE" id="PS01021">
    <property type="entry name" value="COPROGEN_OXIDASE"/>
    <property type="match status" value="1"/>
</dbReference>
<sequence length="467" mass="52890">MSSLLFAGVGRTVPSKVKLLLPHFSSSRCAISNSDYPLKTIVLQRTNAGFKLSSVRYKSNITGDRSATGSNGKKVRLVAGAALVAGLVAGLSHFQRAEMKSTVAVHSETGKKDADDILEKCKCFMSEPVTDVQVLQKNKEEMRTKMEMMILQTQAEFCKALAEVDGGTFQVDRWDRKEGGGGISCVLQDSNIFEKAGVNVSVVFGQLSEEAAQQIRSRGKSLKRKDVLPSICFDLQESLPFCSLLWGEFCNPSKNPHIPTIHFNHRYLKWNFSWIIVLLIPHSGSKLWWFGGGTDLTPTYLNKEDAVHFHKTLKDACDKHDRKLYPEFKKWCDNYFFIKHRGERRGVGGIFFDDLDSPTKEDLFDFVRSCAKAVVPCYIPIVKKHLNDSFTSEEKQWQQLRRGRYVEFNLVYDRGTKFGLATPGSRIESILMSLPLTARWEYMHEPPKGTKEAEMLQVLRNPKDWAQ</sequence>
<protein>
    <recommendedName>
        <fullName evidence="4">coproporphyrinogen oxidase</fullName>
        <ecNumber evidence="4">1.3.3.3</ecNumber>
    </recommendedName>
</protein>
<comment type="similarity">
    <text evidence="2">Belongs to the aerobic coproporphyrinogen-III oxidase family.</text>
</comment>
<keyword evidence="8" id="KW-1185">Reference proteome</keyword>
<reference evidence="7 8" key="1">
    <citation type="submission" date="2021-05" db="EMBL/GenBank/DDBJ databases">
        <authorList>
            <person name="Zahm M."/>
            <person name="Klopp C."/>
            <person name="Cabau C."/>
            <person name="Kuhl H."/>
            <person name="Suciu R."/>
            <person name="Ciorpac M."/>
            <person name="Holostenco D."/>
            <person name="Gessner J."/>
            <person name="Wuertz S."/>
            <person name="Hohne C."/>
            <person name="Stock M."/>
            <person name="Gislard M."/>
            <person name="Lluch J."/>
            <person name="Milhes M."/>
            <person name="Lampietro C."/>
            <person name="Lopez Roques C."/>
            <person name="Donnadieu C."/>
            <person name="Du K."/>
            <person name="Schartl M."/>
            <person name="Guiguen Y."/>
        </authorList>
    </citation>
    <scope>NUCLEOTIDE SEQUENCE [LARGE SCALE GENOMIC DNA]</scope>
    <source>
        <strain evidence="7">Hh-F2</strain>
        <tissue evidence="7">Blood</tissue>
    </source>
</reference>
<dbReference type="PANTHER" id="PTHR10755:SF0">
    <property type="entry name" value="OXYGEN-DEPENDENT COPROPORPHYRINOGEN-III OXIDASE, MITOCHONDRIAL"/>
    <property type="match status" value="1"/>
</dbReference>
<dbReference type="Proteomes" id="UP001369086">
    <property type="component" value="Unassembled WGS sequence"/>
</dbReference>
<dbReference type="NCBIfam" id="NF003727">
    <property type="entry name" value="PRK05330.1"/>
    <property type="match status" value="1"/>
</dbReference>
<dbReference type="InterPro" id="IPR018375">
    <property type="entry name" value="Coprogen_oxidase_CS"/>
</dbReference>
<dbReference type="EMBL" id="JAHFZB010000009">
    <property type="protein sequence ID" value="KAK6485460.1"/>
    <property type="molecule type" value="Genomic_DNA"/>
</dbReference>
<keyword evidence="5" id="KW-0560">Oxidoreductase</keyword>
<comment type="pathway">
    <text evidence="1">Porphyrin-containing compound metabolism; protoporphyrin-IX biosynthesis; protoporphyrinogen-IX from coproporphyrinogen-III (O2 route): step 1/1.</text>
</comment>
<evidence type="ECO:0000256" key="3">
    <source>
        <dbReference type="ARBA" id="ARBA00011738"/>
    </source>
</evidence>
<evidence type="ECO:0000256" key="6">
    <source>
        <dbReference type="ARBA" id="ARBA00023244"/>
    </source>
</evidence>
<proteinExistence type="inferred from homology"/>
<keyword evidence="6" id="KW-0627">Porphyrin biosynthesis</keyword>
<evidence type="ECO:0000313" key="8">
    <source>
        <dbReference type="Proteomes" id="UP001369086"/>
    </source>
</evidence>
<dbReference type="SUPFAM" id="SSF102886">
    <property type="entry name" value="Coproporphyrinogen III oxidase"/>
    <property type="match status" value="1"/>
</dbReference>
<comment type="subunit">
    <text evidence="3">Homodimer.</text>
</comment>
<gene>
    <name evidence="7" type="ORF">HHUSO_G11249</name>
</gene>
<evidence type="ECO:0000256" key="1">
    <source>
        <dbReference type="ARBA" id="ARBA00005168"/>
    </source>
</evidence>
<dbReference type="EC" id="1.3.3.3" evidence="4"/>
<name>A0ABR0ZKW7_HUSHU</name>
<dbReference type="Pfam" id="PF01218">
    <property type="entry name" value="Coprogen_oxidas"/>
    <property type="match status" value="1"/>
</dbReference>
<evidence type="ECO:0000256" key="2">
    <source>
        <dbReference type="ARBA" id="ARBA00010644"/>
    </source>
</evidence>
<evidence type="ECO:0000256" key="5">
    <source>
        <dbReference type="ARBA" id="ARBA00023002"/>
    </source>
</evidence>
<organism evidence="7 8">
    <name type="scientific">Huso huso</name>
    <name type="common">Beluga</name>
    <name type="synonym">Acipenser huso</name>
    <dbReference type="NCBI Taxonomy" id="61971"/>
    <lineage>
        <taxon>Eukaryota</taxon>
        <taxon>Metazoa</taxon>
        <taxon>Chordata</taxon>
        <taxon>Craniata</taxon>
        <taxon>Vertebrata</taxon>
        <taxon>Euteleostomi</taxon>
        <taxon>Actinopterygii</taxon>
        <taxon>Chondrostei</taxon>
        <taxon>Acipenseriformes</taxon>
        <taxon>Acipenseridae</taxon>
        <taxon>Huso</taxon>
    </lineage>
</organism>
<comment type="caution">
    <text evidence="7">The sequence shown here is derived from an EMBL/GenBank/DDBJ whole genome shotgun (WGS) entry which is preliminary data.</text>
</comment>
<dbReference type="PRINTS" id="PR00073">
    <property type="entry name" value="COPRGNOXDASE"/>
</dbReference>
<dbReference type="Gene3D" id="3.40.1500.10">
    <property type="entry name" value="Coproporphyrinogen III oxidase, aerobic"/>
    <property type="match status" value="1"/>
</dbReference>
<dbReference type="PANTHER" id="PTHR10755">
    <property type="entry name" value="COPROPORPHYRINOGEN III OXIDASE, MITOCHONDRIAL"/>
    <property type="match status" value="1"/>
</dbReference>
<dbReference type="InterPro" id="IPR001260">
    <property type="entry name" value="Coprogen_oxidase_aer"/>
</dbReference>
<dbReference type="InterPro" id="IPR036406">
    <property type="entry name" value="Coprogen_oxidase_aer_sf"/>
</dbReference>
<evidence type="ECO:0000313" key="7">
    <source>
        <dbReference type="EMBL" id="KAK6485460.1"/>
    </source>
</evidence>
<evidence type="ECO:0000256" key="4">
    <source>
        <dbReference type="ARBA" id="ARBA00012869"/>
    </source>
</evidence>